<evidence type="ECO:0000313" key="2">
    <source>
        <dbReference type="EMBL" id="KIR44996.1"/>
    </source>
</evidence>
<feature type="region of interest" description="Disordered" evidence="1">
    <location>
        <begin position="199"/>
        <end position="220"/>
    </location>
</feature>
<feature type="compositionally biased region" description="Basic and acidic residues" evidence="1">
    <location>
        <begin position="209"/>
        <end position="220"/>
    </location>
</feature>
<sequence length="334" mass="37639">MNLCRSPRPFRRFSLAIRNRVRPGRLYSTPADIETWINSLTNKEPEITHDFIDVDRSSQLLRVLPTRQLGDYIGDVPTGTHLCPAHHLIFFRPKPMLRDLGPDGSSVELNAPPPFTRRMWAGGSMIWSETNSLRVGSPVTQALSIPRVEHKKGMIFVHQQRVLYPGIQETASADGWAQKETRIHVFRAAQQAVNPVASADPSLAHSSHSHLDAHANRDDDAPYRFSYTPTSPLLFLYSALTHNPHKIHYDQYWSIAKEGQRGPLVHGPLTATLLVELAGQVESKKLKEFNYRATSPMVLDEEIRMTGRWSEDGMLMLEAKQGFKVGMKATATFV</sequence>
<accession>A0A0D0VBP5</accession>
<proteinExistence type="predicted"/>
<evidence type="ECO:0000256" key="1">
    <source>
        <dbReference type="SAM" id="MobiDB-lite"/>
    </source>
</evidence>
<dbReference type="InterPro" id="IPR029069">
    <property type="entry name" value="HotDog_dom_sf"/>
</dbReference>
<protein>
    <recommendedName>
        <fullName evidence="3">Mesaconyl-C4 CoA hydratase</fullName>
    </recommendedName>
</protein>
<reference evidence="2" key="1">
    <citation type="submission" date="2015-01" db="EMBL/GenBank/DDBJ databases">
        <title>The Genome Sequence of Cryptococcus gattii CA1280.</title>
        <authorList>
            <consortium name="The Broad Institute Genomics Platform"/>
            <person name="Cuomo C."/>
            <person name="Litvintseva A."/>
            <person name="Chen Y."/>
            <person name="Heitman J."/>
            <person name="Sun S."/>
            <person name="Springer D."/>
            <person name="Dromer F."/>
            <person name="Young S."/>
            <person name="Zeng Q."/>
            <person name="Gargeya S."/>
            <person name="Abouelleil A."/>
            <person name="Alvarado L."/>
            <person name="Chapman S.B."/>
            <person name="Gainer-Dewar J."/>
            <person name="Goldberg J."/>
            <person name="Griggs A."/>
            <person name="Gujja S."/>
            <person name="Hansen M."/>
            <person name="Howarth C."/>
            <person name="Imamovic A."/>
            <person name="Larimer J."/>
            <person name="Murphy C."/>
            <person name="Naylor J."/>
            <person name="Pearson M."/>
            <person name="Priest M."/>
            <person name="Roberts A."/>
            <person name="Saif S."/>
            <person name="Shea T."/>
            <person name="Sykes S."/>
            <person name="Wortman J."/>
            <person name="Nusbaum C."/>
            <person name="Birren B."/>
        </authorList>
    </citation>
    <scope>NUCLEOTIDE SEQUENCE [LARGE SCALE GENOMIC DNA]</scope>
    <source>
        <strain evidence="2">CA1280</strain>
    </source>
</reference>
<dbReference type="PANTHER" id="PTHR28152:SF1">
    <property type="entry name" value="HYDROXYACYL-THIOESTER DEHYDRATASE TYPE 2, MITOCHONDRIAL"/>
    <property type="match status" value="1"/>
</dbReference>
<gene>
    <name evidence="2" type="ORF">I312_05770</name>
</gene>
<dbReference type="HOGENOM" id="CLU_028690_0_0_1"/>
<name>A0A0D0VBP5_CRYGA</name>
<evidence type="ECO:0008006" key="3">
    <source>
        <dbReference type="Google" id="ProtNLM"/>
    </source>
</evidence>
<dbReference type="Gene3D" id="3.10.129.10">
    <property type="entry name" value="Hotdog Thioesterase"/>
    <property type="match status" value="1"/>
</dbReference>
<dbReference type="GO" id="GO:0005739">
    <property type="term" value="C:mitochondrion"/>
    <property type="evidence" value="ECO:0007669"/>
    <property type="project" value="TreeGrafter"/>
</dbReference>
<organism evidence="2">
    <name type="scientific">Cryptococcus bacillisporus CA1280</name>
    <dbReference type="NCBI Taxonomy" id="1296109"/>
    <lineage>
        <taxon>Eukaryota</taxon>
        <taxon>Fungi</taxon>
        <taxon>Dikarya</taxon>
        <taxon>Basidiomycota</taxon>
        <taxon>Agaricomycotina</taxon>
        <taxon>Tremellomycetes</taxon>
        <taxon>Tremellales</taxon>
        <taxon>Cryptococcaceae</taxon>
        <taxon>Cryptococcus</taxon>
        <taxon>Cryptococcus gattii species complex</taxon>
    </lineage>
</organism>
<dbReference type="PANTHER" id="PTHR28152">
    <property type="entry name" value="HYDROXYACYL-THIOESTER DEHYDRATASE TYPE 2, MITOCHONDRIAL"/>
    <property type="match status" value="1"/>
</dbReference>
<dbReference type="GO" id="GO:0019171">
    <property type="term" value="F:(3R)-hydroxyacyl-[acyl-carrier-protein] dehydratase activity"/>
    <property type="evidence" value="ECO:0007669"/>
    <property type="project" value="TreeGrafter"/>
</dbReference>
<dbReference type="SUPFAM" id="SSF54637">
    <property type="entry name" value="Thioesterase/thiol ester dehydrase-isomerase"/>
    <property type="match status" value="1"/>
</dbReference>
<dbReference type="InterPro" id="IPR052741">
    <property type="entry name" value="Mitochondrial_HTD2"/>
</dbReference>
<dbReference type="OrthoDB" id="3257538at2759"/>
<dbReference type="EMBL" id="KN847992">
    <property type="protein sequence ID" value="KIR44996.1"/>
    <property type="molecule type" value="Genomic_DNA"/>
</dbReference>
<dbReference type="AlphaFoldDB" id="A0A0D0VBP5"/>